<reference evidence="1 2" key="1">
    <citation type="journal article" date="2017" name="BMC Genomics">
        <title>Comparative genomic and phylogenomic analyses of the Bifidobacteriaceae family.</title>
        <authorList>
            <person name="Lugli G.A."/>
            <person name="Milani C."/>
            <person name="Turroni F."/>
            <person name="Duranti S."/>
            <person name="Mancabelli L."/>
            <person name="Mangifesta M."/>
            <person name="Ferrario C."/>
            <person name="Modesto M."/>
            <person name="Mattarelli P."/>
            <person name="Jiri K."/>
            <person name="van Sinderen D."/>
            <person name="Ventura M."/>
        </authorList>
    </citation>
    <scope>NUCLEOTIDE SEQUENCE [LARGE SCALE GENOMIC DNA]</scope>
    <source>
        <strain evidence="1 2">DSM 100201</strain>
    </source>
</reference>
<gene>
    <name evidence="1" type="ORF">BTIS_1372</name>
</gene>
<proteinExistence type="predicted"/>
<comment type="caution">
    <text evidence="1">The sequence shown here is derived from an EMBL/GenBank/DDBJ whole genome shotgun (WGS) entry which is preliminary data.</text>
</comment>
<evidence type="ECO:0000313" key="2">
    <source>
        <dbReference type="Proteomes" id="UP000216444"/>
    </source>
</evidence>
<organism evidence="1 2">
    <name type="scientific">Bifidobacterium tissieri</name>
    <dbReference type="NCBI Taxonomy" id="1630162"/>
    <lineage>
        <taxon>Bacteria</taxon>
        <taxon>Bacillati</taxon>
        <taxon>Actinomycetota</taxon>
        <taxon>Actinomycetes</taxon>
        <taxon>Bifidobacteriales</taxon>
        <taxon>Bifidobacteriaceae</taxon>
        <taxon>Bifidobacterium</taxon>
    </lineage>
</organism>
<dbReference type="AlphaFoldDB" id="A0A261FEE7"/>
<evidence type="ECO:0000313" key="1">
    <source>
        <dbReference type="EMBL" id="OZG57531.1"/>
    </source>
</evidence>
<accession>A0A261FEE7</accession>
<sequence length="76" mass="8339">MIRHVNDVGGPATDVSGHFAAGPPTIVWLPQSFVVNAVINRSSIVIAMFYNTVGKLTREAGMVEDYVQTVGIRYFR</sequence>
<keyword evidence="2" id="KW-1185">Reference proteome</keyword>
<dbReference type="EMBL" id="MWWV01000008">
    <property type="protein sequence ID" value="OZG57531.1"/>
    <property type="molecule type" value="Genomic_DNA"/>
</dbReference>
<name>A0A261FEE7_9BIFI</name>
<protein>
    <submittedName>
        <fullName evidence="1">Uncharacterized protein</fullName>
    </submittedName>
</protein>
<dbReference type="Proteomes" id="UP000216444">
    <property type="component" value="Unassembled WGS sequence"/>
</dbReference>